<evidence type="ECO:0000313" key="2">
    <source>
        <dbReference type="EMBL" id="KAH8027485.1"/>
    </source>
</evidence>
<feature type="region of interest" description="Disordered" evidence="1">
    <location>
        <begin position="41"/>
        <end position="129"/>
    </location>
</feature>
<dbReference type="Proteomes" id="UP000821866">
    <property type="component" value="Chromosome 4"/>
</dbReference>
<feature type="compositionally biased region" description="Polar residues" evidence="1">
    <location>
        <begin position="186"/>
        <end position="197"/>
    </location>
</feature>
<feature type="region of interest" description="Disordered" evidence="1">
    <location>
        <begin position="142"/>
        <end position="197"/>
    </location>
</feature>
<dbReference type="EMBL" id="JABSTU010000006">
    <property type="protein sequence ID" value="KAH8027485.1"/>
    <property type="molecule type" value="Genomic_DNA"/>
</dbReference>
<feature type="compositionally biased region" description="Basic residues" evidence="1">
    <location>
        <begin position="41"/>
        <end position="52"/>
    </location>
</feature>
<gene>
    <name evidence="2" type="ORF">HPB51_007013</name>
</gene>
<feature type="compositionally biased region" description="Basic residues" evidence="1">
    <location>
        <begin position="100"/>
        <end position="110"/>
    </location>
</feature>
<accession>A0A9J6DZP6</accession>
<proteinExistence type="predicted"/>
<name>A0A9J6DZP6_RHIMP</name>
<reference evidence="2" key="2">
    <citation type="submission" date="2021-09" db="EMBL/GenBank/DDBJ databases">
        <authorList>
            <person name="Jia N."/>
            <person name="Wang J."/>
            <person name="Shi W."/>
            <person name="Du L."/>
            <person name="Sun Y."/>
            <person name="Zhan W."/>
            <person name="Jiang J."/>
            <person name="Wang Q."/>
            <person name="Zhang B."/>
            <person name="Ji P."/>
            <person name="Sakyi L.B."/>
            <person name="Cui X."/>
            <person name="Yuan T."/>
            <person name="Jiang B."/>
            <person name="Yang W."/>
            <person name="Lam T.T.-Y."/>
            <person name="Chang Q."/>
            <person name="Ding S."/>
            <person name="Wang X."/>
            <person name="Zhu J."/>
            <person name="Ruan X."/>
            <person name="Zhao L."/>
            <person name="Wei J."/>
            <person name="Que T."/>
            <person name="Du C."/>
            <person name="Cheng J."/>
            <person name="Dai P."/>
            <person name="Han X."/>
            <person name="Huang E."/>
            <person name="Gao Y."/>
            <person name="Liu J."/>
            <person name="Shao H."/>
            <person name="Ye R."/>
            <person name="Li L."/>
            <person name="Wei W."/>
            <person name="Wang X."/>
            <person name="Wang C."/>
            <person name="Huo Q."/>
            <person name="Li W."/>
            <person name="Guo W."/>
            <person name="Chen H."/>
            <person name="Chen S."/>
            <person name="Zhou L."/>
            <person name="Zhou L."/>
            <person name="Ni X."/>
            <person name="Tian J."/>
            <person name="Zhou Y."/>
            <person name="Sheng Y."/>
            <person name="Liu T."/>
            <person name="Pan Y."/>
            <person name="Xia L."/>
            <person name="Li J."/>
            <person name="Zhao F."/>
            <person name="Cao W."/>
        </authorList>
    </citation>
    <scope>NUCLEOTIDE SEQUENCE</scope>
    <source>
        <strain evidence="2">Rmic-2018</strain>
        <tissue evidence="2">Larvae</tissue>
    </source>
</reference>
<keyword evidence="3" id="KW-1185">Reference proteome</keyword>
<comment type="caution">
    <text evidence="2">The sequence shown here is derived from an EMBL/GenBank/DDBJ whole genome shotgun (WGS) entry which is preliminary data.</text>
</comment>
<evidence type="ECO:0000313" key="3">
    <source>
        <dbReference type="Proteomes" id="UP000821866"/>
    </source>
</evidence>
<sequence>MLGLWKQQQCKPQCQLCGKGHLTGDPSCKPRYKTPYIVKRRQLERRRPKKKKAAEVYGRRYNSSIGTGGNAGHHCHHSSLDNNSCDTGPRRSTIRDARGGRGKRRSRPRSRTPPPRSTLKTRGGAKSGTAALNQGTLCEQHQMWQQPPQEHMSTGQQERWADVGAFPAGGAASMDCSFGPAISGNVGASSSKQDSER</sequence>
<dbReference type="AlphaFoldDB" id="A0A9J6DZP6"/>
<reference evidence="2" key="1">
    <citation type="journal article" date="2020" name="Cell">
        <title>Large-Scale Comparative Analyses of Tick Genomes Elucidate Their Genetic Diversity and Vector Capacities.</title>
        <authorList>
            <consortium name="Tick Genome and Microbiome Consortium (TIGMIC)"/>
            <person name="Jia N."/>
            <person name="Wang J."/>
            <person name="Shi W."/>
            <person name="Du L."/>
            <person name="Sun Y."/>
            <person name="Zhan W."/>
            <person name="Jiang J.F."/>
            <person name="Wang Q."/>
            <person name="Zhang B."/>
            <person name="Ji P."/>
            <person name="Bell-Sakyi L."/>
            <person name="Cui X.M."/>
            <person name="Yuan T.T."/>
            <person name="Jiang B.G."/>
            <person name="Yang W.F."/>
            <person name="Lam T.T."/>
            <person name="Chang Q.C."/>
            <person name="Ding S.J."/>
            <person name="Wang X.J."/>
            <person name="Zhu J.G."/>
            <person name="Ruan X.D."/>
            <person name="Zhao L."/>
            <person name="Wei J.T."/>
            <person name="Ye R.Z."/>
            <person name="Que T.C."/>
            <person name="Du C.H."/>
            <person name="Zhou Y.H."/>
            <person name="Cheng J.X."/>
            <person name="Dai P.F."/>
            <person name="Guo W.B."/>
            <person name="Han X.H."/>
            <person name="Huang E.J."/>
            <person name="Li L.F."/>
            <person name="Wei W."/>
            <person name="Gao Y.C."/>
            <person name="Liu J.Z."/>
            <person name="Shao H.Z."/>
            <person name="Wang X."/>
            <person name="Wang C.C."/>
            <person name="Yang T.C."/>
            <person name="Huo Q.B."/>
            <person name="Li W."/>
            <person name="Chen H.Y."/>
            <person name="Chen S.E."/>
            <person name="Zhou L.G."/>
            <person name="Ni X.B."/>
            <person name="Tian J.H."/>
            <person name="Sheng Y."/>
            <person name="Liu T."/>
            <person name="Pan Y.S."/>
            <person name="Xia L.Y."/>
            <person name="Li J."/>
            <person name="Zhao F."/>
            <person name="Cao W.C."/>
        </authorList>
    </citation>
    <scope>NUCLEOTIDE SEQUENCE</scope>
    <source>
        <strain evidence="2">Rmic-2018</strain>
    </source>
</reference>
<organism evidence="2 3">
    <name type="scientific">Rhipicephalus microplus</name>
    <name type="common">Cattle tick</name>
    <name type="synonym">Boophilus microplus</name>
    <dbReference type="NCBI Taxonomy" id="6941"/>
    <lineage>
        <taxon>Eukaryota</taxon>
        <taxon>Metazoa</taxon>
        <taxon>Ecdysozoa</taxon>
        <taxon>Arthropoda</taxon>
        <taxon>Chelicerata</taxon>
        <taxon>Arachnida</taxon>
        <taxon>Acari</taxon>
        <taxon>Parasitiformes</taxon>
        <taxon>Ixodida</taxon>
        <taxon>Ixodoidea</taxon>
        <taxon>Ixodidae</taxon>
        <taxon>Rhipicephalinae</taxon>
        <taxon>Rhipicephalus</taxon>
        <taxon>Boophilus</taxon>
    </lineage>
</organism>
<protein>
    <submittedName>
        <fullName evidence="2">Uncharacterized protein</fullName>
    </submittedName>
</protein>
<feature type="compositionally biased region" description="Polar residues" evidence="1">
    <location>
        <begin position="142"/>
        <end position="157"/>
    </location>
</feature>
<evidence type="ECO:0000256" key="1">
    <source>
        <dbReference type="SAM" id="MobiDB-lite"/>
    </source>
</evidence>